<proteinExistence type="predicted"/>
<reference evidence="1" key="1">
    <citation type="submission" date="2018-02" db="EMBL/GenBank/DDBJ databases">
        <title>Rhizophora mucronata_Transcriptome.</title>
        <authorList>
            <person name="Meera S.P."/>
            <person name="Sreeshan A."/>
            <person name="Augustine A."/>
        </authorList>
    </citation>
    <scope>NUCLEOTIDE SEQUENCE</scope>
    <source>
        <tissue evidence="1">Leaf</tissue>
    </source>
</reference>
<dbReference type="EMBL" id="GGEC01063455">
    <property type="protein sequence ID" value="MBX43939.1"/>
    <property type="molecule type" value="Transcribed_RNA"/>
</dbReference>
<sequence length="34" mass="3995">MNEESFFISLSMDFKATLIAKMNPSFSYFLSFSY</sequence>
<protein>
    <submittedName>
        <fullName evidence="1">Uncharacterized protein</fullName>
    </submittedName>
</protein>
<dbReference type="AlphaFoldDB" id="A0A2P2NN59"/>
<accession>A0A2P2NN59</accession>
<evidence type="ECO:0000313" key="1">
    <source>
        <dbReference type="EMBL" id="MBX43939.1"/>
    </source>
</evidence>
<organism evidence="1">
    <name type="scientific">Rhizophora mucronata</name>
    <name type="common">Asiatic mangrove</name>
    <dbReference type="NCBI Taxonomy" id="61149"/>
    <lineage>
        <taxon>Eukaryota</taxon>
        <taxon>Viridiplantae</taxon>
        <taxon>Streptophyta</taxon>
        <taxon>Embryophyta</taxon>
        <taxon>Tracheophyta</taxon>
        <taxon>Spermatophyta</taxon>
        <taxon>Magnoliopsida</taxon>
        <taxon>eudicotyledons</taxon>
        <taxon>Gunneridae</taxon>
        <taxon>Pentapetalae</taxon>
        <taxon>rosids</taxon>
        <taxon>fabids</taxon>
        <taxon>Malpighiales</taxon>
        <taxon>Rhizophoraceae</taxon>
        <taxon>Rhizophora</taxon>
    </lineage>
</organism>
<name>A0A2P2NN59_RHIMU</name>